<proteinExistence type="predicted"/>
<evidence type="ECO:0000256" key="7">
    <source>
        <dbReference type="ARBA" id="ARBA00023136"/>
    </source>
</evidence>
<dbReference type="Proteomes" id="UP000694891">
    <property type="component" value="Unplaced"/>
</dbReference>
<keyword evidence="7" id="KW-0472">Membrane</keyword>
<evidence type="ECO:0000313" key="14">
    <source>
        <dbReference type="Ensembl" id="ENSSPAP00000014489.1"/>
    </source>
</evidence>
<dbReference type="Gene3D" id="2.30.42.10">
    <property type="match status" value="2"/>
</dbReference>
<dbReference type="STRING" id="144197.ENSSPAP00000014489"/>
<feature type="region of interest" description="Disordered" evidence="12">
    <location>
        <begin position="347"/>
        <end position="386"/>
    </location>
</feature>
<evidence type="ECO:0000256" key="6">
    <source>
        <dbReference type="ARBA" id="ARBA00022737"/>
    </source>
</evidence>
<feature type="region of interest" description="Disordered" evidence="12">
    <location>
        <begin position="400"/>
        <end position="427"/>
    </location>
</feature>
<evidence type="ECO:0000259" key="13">
    <source>
        <dbReference type="PROSITE" id="PS50106"/>
    </source>
</evidence>
<sequence>MPSKSQFLRPRLCTLEKGDNGYGFHLHGEKGKTGQFIRLVEPDSPAETSGLRAGDRLVFVNGEDVENESHQQVVSRIRATVGRLELIVVDPDTEQLLKKHNIKCLKGFVTDGVPLPFDEEEEEETAAAEEEEVVVVQAARDEDEEEEEEEEPAAVVVVVEEAQEDAEQDGTENGDEQQPKREEVEEEREETPRESTPVPESNGEIHGHVEKKLSISSDKEVSTELRPRLCVIQRGPNGYGFNLHSERARPGQYIRAVDEDSPAERSGLLPKDRIVQVNSLSVEGKTHSEVVAAIKAGGHEARLLVVDPETDAFFKRCRVTPTSEHLTGPLPEPVINGGMEEKVNGRVAKEAERDSKLSISPSPSNASSNTSLTTPPANTPPEGLIADAIPALNLSLQQVKELAHQKRSNKRAPPMDWTKKNELFSNL</sequence>
<dbReference type="RefSeq" id="XP_008303651.1">
    <property type="nucleotide sequence ID" value="XM_008305429.1"/>
</dbReference>
<dbReference type="GO" id="GO:0005902">
    <property type="term" value="C:microvillus"/>
    <property type="evidence" value="ECO:0007669"/>
    <property type="project" value="UniProtKB-SubCell"/>
</dbReference>
<dbReference type="GO" id="GO:0072659">
    <property type="term" value="P:protein localization to plasma membrane"/>
    <property type="evidence" value="ECO:0007669"/>
    <property type="project" value="TreeGrafter"/>
</dbReference>
<comment type="subcellular location">
    <subcellularLocation>
        <location evidence="4">Cell projection</location>
        <location evidence="4">Filopodium</location>
    </subcellularLocation>
    <subcellularLocation>
        <location evidence="1">Cell projection</location>
        <location evidence="1">Microvillus</location>
    </subcellularLocation>
    <subcellularLocation>
        <location evidence="3">Cell projection</location>
        <location evidence="3">Ruffle</location>
    </subcellularLocation>
    <subcellularLocation>
        <location evidence="2">Endomembrane system</location>
        <topology evidence="2">Peripheral membrane protein</topology>
    </subcellularLocation>
</comment>
<evidence type="ECO:0000313" key="15">
    <source>
        <dbReference type="Proteomes" id="UP000694891"/>
    </source>
</evidence>
<dbReference type="SMART" id="SM00228">
    <property type="entry name" value="PDZ"/>
    <property type="match status" value="2"/>
</dbReference>
<reference evidence="14" key="1">
    <citation type="submission" date="2023-09" db="UniProtKB">
        <authorList>
            <consortium name="Ensembl"/>
        </authorList>
    </citation>
    <scope>IDENTIFICATION</scope>
</reference>
<dbReference type="Pfam" id="PF00595">
    <property type="entry name" value="PDZ"/>
    <property type="match status" value="2"/>
</dbReference>
<dbReference type="GO" id="GO:0005102">
    <property type="term" value="F:signaling receptor binding"/>
    <property type="evidence" value="ECO:0007669"/>
    <property type="project" value="TreeGrafter"/>
</dbReference>
<dbReference type="InterPro" id="IPR015098">
    <property type="entry name" value="EBP50_C"/>
</dbReference>
<dbReference type="GO" id="GO:0012505">
    <property type="term" value="C:endomembrane system"/>
    <property type="evidence" value="ECO:0007669"/>
    <property type="project" value="UniProtKB-SubCell"/>
</dbReference>
<dbReference type="GO" id="GO:0001726">
    <property type="term" value="C:ruffle"/>
    <property type="evidence" value="ECO:0007669"/>
    <property type="project" value="UniProtKB-SubCell"/>
</dbReference>
<evidence type="ECO:0000256" key="11">
    <source>
        <dbReference type="ARBA" id="ARBA00033293"/>
    </source>
</evidence>
<name>A0A3B5A991_9TELE</name>
<evidence type="ECO:0000256" key="1">
    <source>
        <dbReference type="ARBA" id="ARBA00004105"/>
    </source>
</evidence>
<dbReference type="GO" id="GO:0016324">
    <property type="term" value="C:apical plasma membrane"/>
    <property type="evidence" value="ECO:0007669"/>
    <property type="project" value="TreeGrafter"/>
</dbReference>
<dbReference type="PANTHER" id="PTHR14191">
    <property type="entry name" value="PDZ DOMAIN CONTAINING PROTEIN"/>
    <property type="match status" value="1"/>
</dbReference>
<evidence type="ECO:0000256" key="5">
    <source>
        <dbReference type="ARBA" id="ARBA00016876"/>
    </source>
</evidence>
<evidence type="ECO:0000256" key="2">
    <source>
        <dbReference type="ARBA" id="ARBA00004184"/>
    </source>
</evidence>
<dbReference type="InterPro" id="IPR051067">
    <property type="entry name" value="NHER"/>
</dbReference>
<dbReference type="PANTHER" id="PTHR14191:SF7">
    <property type="entry name" value="NA(+)_H(+) EXCHANGE REGULATORY COFACTOR NHE-RF1"/>
    <property type="match status" value="1"/>
</dbReference>
<feature type="compositionally biased region" description="Acidic residues" evidence="12">
    <location>
        <begin position="163"/>
        <end position="175"/>
    </location>
</feature>
<dbReference type="SUPFAM" id="SSF50156">
    <property type="entry name" value="PDZ domain-like"/>
    <property type="match status" value="2"/>
</dbReference>
<feature type="compositionally biased region" description="Low complexity" evidence="12">
    <location>
        <begin position="360"/>
        <end position="376"/>
    </location>
</feature>
<dbReference type="CDD" id="cd06768">
    <property type="entry name" value="PDZ_NHERF-like"/>
    <property type="match status" value="2"/>
</dbReference>
<dbReference type="InterPro" id="IPR036034">
    <property type="entry name" value="PDZ_sf"/>
</dbReference>
<keyword evidence="15" id="KW-1185">Reference proteome</keyword>
<organism evidence="14">
    <name type="scientific">Stegastes partitus</name>
    <name type="common">bicolor damselfish</name>
    <dbReference type="NCBI Taxonomy" id="144197"/>
    <lineage>
        <taxon>Eukaryota</taxon>
        <taxon>Metazoa</taxon>
        <taxon>Chordata</taxon>
        <taxon>Craniata</taxon>
        <taxon>Vertebrata</taxon>
        <taxon>Euteleostomi</taxon>
        <taxon>Actinopterygii</taxon>
        <taxon>Neopterygii</taxon>
        <taxon>Teleostei</taxon>
        <taxon>Neoteleostei</taxon>
        <taxon>Acanthomorphata</taxon>
        <taxon>Ovalentaria</taxon>
        <taxon>Pomacentridae</taxon>
        <taxon>Stegastes</taxon>
    </lineage>
</organism>
<dbReference type="GO" id="GO:0043495">
    <property type="term" value="F:protein-membrane adaptor activity"/>
    <property type="evidence" value="ECO:0007669"/>
    <property type="project" value="TreeGrafter"/>
</dbReference>
<gene>
    <name evidence="14" type="primary">NHERF1</name>
    <name evidence="16" type="synonym">LOC103375212</name>
</gene>
<evidence type="ECO:0000256" key="8">
    <source>
        <dbReference type="ARBA" id="ARBA00030310"/>
    </source>
</evidence>
<accession>A0A3B5A991</accession>
<dbReference type="Pfam" id="PF09007">
    <property type="entry name" value="EBP50_C"/>
    <property type="match status" value="1"/>
</dbReference>
<dbReference type="Ensembl" id="ENSSPAT00000014731.1">
    <property type="protein sequence ID" value="ENSSPAP00000014489.1"/>
    <property type="gene ID" value="ENSSPAG00000010949.1"/>
</dbReference>
<evidence type="ECO:0000313" key="16">
    <source>
        <dbReference type="RefSeq" id="XP_008303651.1"/>
    </source>
</evidence>
<feature type="compositionally biased region" description="Basic and acidic residues" evidence="12">
    <location>
        <begin position="347"/>
        <end position="356"/>
    </location>
</feature>
<feature type="domain" description="PDZ" evidence="13">
    <location>
        <begin position="12"/>
        <end position="92"/>
    </location>
</feature>
<feature type="region of interest" description="Disordered" evidence="12">
    <location>
        <begin position="163"/>
        <end position="220"/>
    </location>
</feature>
<dbReference type="GO" id="GO:0030175">
    <property type="term" value="C:filopodium"/>
    <property type="evidence" value="ECO:0007669"/>
    <property type="project" value="UniProtKB-SubCell"/>
</dbReference>
<feature type="compositionally biased region" description="Basic and acidic residues" evidence="12">
    <location>
        <begin position="203"/>
        <end position="220"/>
    </location>
</feature>
<dbReference type="GeneTree" id="ENSGT00950000182849"/>
<keyword evidence="6" id="KW-0677">Repeat</keyword>
<evidence type="ECO:0000256" key="12">
    <source>
        <dbReference type="SAM" id="MobiDB-lite"/>
    </source>
</evidence>
<dbReference type="InterPro" id="IPR001478">
    <property type="entry name" value="PDZ"/>
</dbReference>
<evidence type="ECO:0000256" key="4">
    <source>
        <dbReference type="ARBA" id="ARBA00004486"/>
    </source>
</evidence>
<evidence type="ECO:0000256" key="10">
    <source>
        <dbReference type="ARBA" id="ARBA00032844"/>
    </source>
</evidence>
<evidence type="ECO:0000256" key="9">
    <source>
        <dbReference type="ARBA" id="ARBA00032825"/>
    </source>
</evidence>
<feature type="domain" description="PDZ" evidence="13">
    <location>
        <begin position="229"/>
        <end position="309"/>
    </location>
</feature>
<dbReference type="FunFam" id="2.30.42.10:FF:000068">
    <property type="entry name" value="Na(+)/H(+) exchange regulatory cofactor NHE-RF"/>
    <property type="match status" value="2"/>
</dbReference>
<dbReference type="OrthoDB" id="10007415at2759"/>
<evidence type="ECO:0000256" key="3">
    <source>
        <dbReference type="ARBA" id="ARBA00004466"/>
    </source>
</evidence>
<feature type="compositionally biased region" description="Basic and acidic residues" evidence="12">
    <location>
        <begin position="417"/>
        <end position="427"/>
    </location>
</feature>
<dbReference type="PROSITE" id="PS50106">
    <property type="entry name" value="PDZ"/>
    <property type="match status" value="2"/>
</dbReference>
<reference evidence="16" key="2">
    <citation type="submission" date="2025-04" db="UniProtKB">
        <authorList>
            <consortium name="RefSeq"/>
        </authorList>
    </citation>
    <scope>IDENTIFICATION</scope>
</reference>
<dbReference type="AlphaFoldDB" id="A0A3B5A991"/>
<protein>
    <recommendedName>
        <fullName evidence="5">Na(+)/H(+) exchange regulatory cofactor NHE-RF1</fullName>
    </recommendedName>
    <alternativeName>
        <fullName evidence="10">Ezrin-radixin-moesin-binding phosphoprotein 50</fullName>
    </alternativeName>
    <alternativeName>
        <fullName evidence="9">Regulatory cofactor of Na(+)/H(+) exchanger</fullName>
    </alternativeName>
    <alternativeName>
        <fullName evidence="8">Sodium-hydrogen exchanger regulatory factor 1</fullName>
    </alternativeName>
    <alternativeName>
        <fullName evidence="11">Solute carrier family 9 isoform A3 regulatory factor 1</fullName>
    </alternativeName>
</protein>